<proteinExistence type="predicted"/>
<evidence type="ECO:0000313" key="2">
    <source>
        <dbReference type="Proteomes" id="UP001254658"/>
    </source>
</evidence>
<dbReference type="AlphaFoldDB" id="A0AAX4AA96"/>
<protein>
    <submittedName>
        <fullName evidence="1">Uncharacterized protein</fullName>
    </submittedName>
</protein>
<reference evidence="1" key="2">
    <citation type="submission" date="2023-09" db="EMBL/GenBank/DDBJ databases">
        <authorList>
            <person name="Kim T.W."/>
        </authorList>
    </citation>
    <scope>NUCLEOTIDE SEQUENCE</scope>
    <source>
        <strain evidence="1">KCKM 0438</strain>
    </source>
</reference>
<evidence type="ECO:0000313" key="1">
    <source>
        <dbReference type="EMBL" id="WMX69850.1"/>
    </source>
</evidence>
<gene>
    <name evidence="1" type="ORF">RF668_08080</name>
</gene>
<dbReference type="EMBL" id="CP133787">
    <property type="protein sequence ID" value="WMX69850.1"/>
    <property type="molecule type" value="Genomic_DNA"/>
</dbReference>
<reference evidence="1" key="1">
    <citation type="journal article" date="2022" name="Microbiol. Spectr.">
        <title>Optimizing Conditions in the Acid Tolerance Test for Potential Probiotics Using Response Surface Methodology.</title>
        <authorList>
            <person name="Ko H.I."/>
            <person name="Jeong C.H."/>
            <person name="Hong S.W."/>
            <person name="Eun J.B."/>
            <person name="Kim T.W."/>
        </authorList>
    </citation>
    <scope>NUCLEOTIDE SEQUENCE</scope>
    <source>
        <strain evidence="1">KCKM 0438</strain>
    </source>
</reference>
<sequence>MTINEYKSVEELLEILEERGFVFPEDNVNLGMTTPSRNLFKKIEAVNQGQMSLRLDCSGQETEWDYFIWDTGREDLKRETIVKYIVSKYLKSIDY</sequence>
<dbReference type="RefSeq" id="WP_043735177.1">
    <property type="nucleotide sequence ID" value="NZ_CP070856.1"/>
</dbReference>
<accession>A0AAX4AA96</accession>
<name>A0AAX4AA96_LACLC</name>
<organism evidence="1 2">
    <name type="scientific">Lactococcus lactis subsp. cremoris</name>
    <name type="common">Streptococcus cremoris</name>
    <dbReference type="NCBI Taxonomy" id="1359"/>
    <lineage>
        <taxon>Bacteria</taxon>
        <taxon>Bacillati</taxon>
        <taxon>Bacillota</taxon>
        <taxon>Bacilli</taxon>
        <taxon>Lactobacillales</taxon>
        <taxon>Streptococcaceae</taxon>
        <taxon>Lactococcus</taxon>
    </lineage>
</organism>
<dbReference type="Proteomes" id="UP001254658">
    <property type="component" value="Chromosome"/>
</dbReference>